<dbReference type="InterPro" id="IPR003439">
    <property type="entry name" value="ABC_transporter-like_ATP-bd"/>
</dbReference>
<dbReference type="Gene3D" id="3.40.50.300">
    <property type="entry name" value="P-loop containing nucleotide triphosphate hydrolases"/>
    <property type="match status" value="1"/>
</dbReference>
<dbReference type="SMART" id="SM00382">
    <property type="entry name" value="AAA"/>
    <property type="match status" value="1"/>
</dbReference>
<dbReference type="CDD" id="cd03230">
    <property type="entry name" value="ABC_DR_subfamily_A"/>
    <property type="match status" value="1"/>
</dbReference>
<evidence type="ECO:0000256" key="1">
    <source>
        <dbReference type="ARBA" id="ARBA00005417"/>
    </source>
</evidence>
<gene>
    <name evidence="6" type="ORF">SM611_18270</name>
</gene>
<dbReference type="PANTHER" id="PTHR43335">
    <property type="entry name" value="ABC TRANSPORTER, ATP-BINDING PROTEIN"/>
    <property type="match status" value="1"/>
</dbReference>
<name>A0ABV4QCG6_9ACTN</name>
<dbReference type="InterPro" id="IPR027417">
    <property type="entry name" value="P-loop_NTPase"/>
</dbReference>
<proteinExistence type="inferred from homology"/>
<dbReference type="GO" id="GO:0005524">
    <property type="term" value="F:ATP binding"/>
    <property type="evidence" value="ECO:0007669"/>
    <property type="project" value="UniProtKB-KW"/>
</dbReference>
<feature type="domain" description="ABC transporter" evidence="5">
    <location>
        <begin position="10"/>
        <end position="235"/>
    </location>
</feature>
<keyword evidence="2" id="KW-0813">Transport</keyword>
<keyword evidence="3" id="KW-0547">Nucleotide-binding</keyword>
<evidence type="ECO:0000259" key="5">
    <source>
        <dbReference type="PROSITE" id="PS50893"/>
    </source>
</evidence>
<keyword evidence="4 6" id="KW-0067">ATP-binding</keyword>
<sequence length="300" mass="31315">MPHEDPVPVLHAEGLTKRYGRREALSGVDLRVPAGRVVGLVGPNGAGKSTLLNLACGLLQPTSGSLRVLGSRPAASAAHLARVGFVAQNTPVYPSFSVADHLRLGARLNPSWDRGMAERRIAQVGLNPAQKAGRLSGGQRAQLALTIAAAKRPELLIFDEPAAALDPLARQGFLANLMEFVAELGAAAVLSSHLLGDIEQVCDHLIVLCDARVQVAGDVRELLAVHHRLTVPHGDLGRLPAGIEVVRAERGGAIVRTGLAASQIPFRAEPVTLEELVLAYMSRANAPGAPVGAAAGEGAR</sequence>
<comment type="similarity">
    <text evidence="1">Belongs to the ABC transporter superfamily.</text>
</comment>
<dbReference type="Pfam" id="PF00005">
    <property type="entry name" value="ABC_tran"/>
    <property type="match status" value="1"/>
</dbReference>
<evidence type="ECO:0000256" key="2">
    <source>
        <dbReference type="ARBA" id="ARBA00022448"/>
    </source>
</evidence>
<dbReference type="Proteomes" id="UP001569963">
    <property type="component" value="Unassembled WGS sequence"/>
</dbReference>
<evidence type="ECO:0000313" key="7">
    <source>
        <dbReference type="Proteomes" id="UP001569963"/>
    </source>
</evidence>
<protein>
    <submittedName>
        <fullName evidence="6">ABC transporter ATP-binding protein</fullName>
    </submittedName>
</protein>
<evidence type="ECO:0000313" key="6">
    <source>
        <dbReference type="EMBL" id="MFA1540877.1"/>
    </source>
</evidence>
<organism evidence="6 7">
    <name type="scientific">Actinomadura monticuli</name>
    <dbReference type="NCBI Taxonomy" id="3097367"/>
    <lineage>
        <taxon>Bacteria</taxon>
        <taxon>Bacillati</taxon>
        <taxon>Actinomycetota</taxon>
        <taxon>Actinomycetes</taxon>
        <taxon>Streptosporangiales</taxon>
        <taxon>Thermomonosporaceae</taxon>
        <taxon>Actinomadura</taxon>
    </lineage>
</organism>
<reference evidence="6 7" key="1">
    <citation type="submission" date="2023-11" db="EMBL/GenBank/DDBJ databases">
        <title>Actinomadura monticuli sp. nov., isolated from volcanic ash.</title>
        <authorList>
            <person name="Lee S.D."/>
            <person name="Yang H."/>
            <person name="Kim I.S."/>
        </authorList>
    </citation>
    <scope>NUCLEOTIDE SEQUENCE [LARGE SCALE GENOMIC DNA]</scope>
    <source>
        <strain evidence="6 7">DLS-62</strain>
    </source>
</reference>
<dbReference type="PROSITE" id="PS50893">
    <property type="entry name" value="ABC_TRANSPORTER_2"/>
    <property type="match status" value="1"/>
</dbReference>
<dbReference type="EMBL" id="JAXCEI010000007">
    <property type="protein sequence ID" value="MFA1540877.1"/>
    <property type="molecule type" value="Genomic_DNA"/>
</dbReference>
<keyword evidence="7" id="KW-1185">Reference proteome</keyword>
<accession>A0ABV4QCG6</accession>
<dbReference type="InterPro" id="IPR003593">
    <property type="entry name" value="AAA+_ATPase"/>
</dbReference>
<evidence type="ECO:0000256" key="4">
    <source>
        <dbReference type="ARBA" id="ARBA00022840"/>
    </source>
</evidence>
<dbReference type="SUPFAM" id="SSF52540">
    <property type="entry name" value="P-loop containing nucleoside triphosphate hydrolases"/>
    <property type="match status" value="1"/>
</dbReference>
<dbReference type="RefSeq" id="WP_371950840.1">
    <property type="nucleotide sequence ID" value="NZ_JAXCEI010000007.1"/>
</dbReference>
<evidence type="ECO:0000256" key="3">
    <source>
        <dbReference type="ARBA" id="ARBA00022741"/>
    </source>
</evidence>
<comment type="caution">
    <text evidence="6">The sequence shown here is derived from an EMBL/GenBank/DDBJ whole genome shotgun (WGS) entry which is preliminary data.</text>
</comment>